<dbReference type="PANTHER" id="PTHR14716:SF0">
    <property type="entry name" value="CILIA- AND FLAGELLA-ASSOCIATED PROTEIN 69"/>
    <property type="match status" value="1"/>
</dbReference>
<proteinExistence type="predicted"/>
<dbReference type="Proteomes" id="UP001292079">
    <property type="component" value="Unassembled WGS sequence"/>
</dbReference>
<feature type="compositionally biased region" description="Acidic residues" evidence="1">
    <location>
        <begin position="1012"/>
        <end position="1032"/>
    </location>
</feature>
<feature type="compositionally biased region" description="Low complexity" evidence="1">
    <location>
        <begin position="180"/>
        <end position="193"/>
    </location>
</feature>
<feature type="region of interest" description="Disordered" evidence="1">
    <location>
        <begin position="180"/>
        <end position="205"/>
    </location>
</feature>
<dbReference type="EMBL" id="JALJAT010000008">
    <property type="protein sequence ID" value="KAK4467823.1"/>
    <property type="molecule type" value="Genomic_DNA"/>
</dbReference>
<protein>
    <recommendedName>
        <fullName evidence="2">Cilia- and flagella-associated protein 69 ARM repeats domain-containing protein</fullName>
    </recommendedName>
</protein>
<accession>A0AAE1Z5M3</accession>
<dbReference type="InterPro" id="IPR048733">
    <property type="entry name" value="CFA69_ARM_dom"/>
</dbReference>
<feature type="non-terminal residue" evidence="3">
    <location>
        <position position="1038"/>
    </location>
</feature>
<dbReference type="AlphaFoldDB" id="A0AAE1Z5M3"/>
<name>A0AAE1Z5M3_SCHME</name>
<feature type="region of interest" description="Disordered" evidence="1">
    <location>
        <begin position="1006"/>
        <end position="1038"/>
    </location>
</feature>
<organism evidence="3 4">
    <name type="scientific">Schistosoma mekongi</name>
    <name type="common">Parasitic worm</name>
    <dbReference type="NCBI Taxonomy" id="38744"/>
    <lineage>
        <taxon>Eukaryota</taxon>
        <taxon>Metazoa</taxon>
        <taxon>Spiralia</taxon>
        <taxon>Lophotrochozoa</taxon>
        <taxon>Platyhelminthes</taxon>
        <taxon>Trematoda</taxon>
        <taxon>Digenea</taxon>
        <taxon>Strigeidida</taxon>
        <taxon>Schistosomatoidea</taxon>
        <taxon>Schistosomatidae</taxon>
        <taxon>Schistosoma</taxon>
    </lineage>
</organism>
<sequence length="1038" mass="120491">FICNQLMLCKKHLNNDVLSLNISIIWNLIENITNETLKIEWIQQIGSEDCLLKLRDVFFTLLAQSHSKFCRHLRNDVLTIILLLVKYANIYGKLNEIRIVESGLIRRLVQLVTFDEIKCMNPLLKNLKLLPNDENFDMKRLIISILVEVSQDSAAIYTMSTSGLIKGLFQWICPIMQTTSTPPQSQQQQQQQQKLTVEPKHDQIQSDSTEYTINHLIDLKSSSKQHSARKCNSHQEMNTDTDINHNRISSIKISEKYDYEDKHEVDLIRKWPQAYLEELHLYMLDSLASLAPCLLDDCLTYGIPSRLCILLQWCISSEPFLGQGNSFHGVGGRNCKRAQLRYSLRLIRSLVETNDERIIMAFVCHGLIQFLIPLIIPILCKVKSDRLHNELYQFTNETAIETQRIQDNNNSHSMHFEYQQYLKQSHEIMEEDNVGLEMQCDILLILSKLCSTDVERKQMIGTDGVDAINLLLKQLSKRLAIIQSFQYRLLIQSKNKQFNTEQFSFFSSTASSLSSNHLIIMHYDSLIKLAYALTEAVWCCIIGSHDCEDYFLIKDGAIHLLNLLEWYPLHSINYLLGCLVDLTENPKCLPYLSSWSGIQSLHNQCIHEDNHLILNCTNRNLMKQQLSHLELTTLLLNKSPDLVVSTRLHKIITNINKHTTDTTTTTATHNNNNSSINNSSKHHIPMNGIKDECMFSCNNDECNKVDVENDDVDDDDDDDDDESINIWLNGPSLAQLLCYIWRWEEKRITLEQTKFQPNMNVERMKGSSETSVTKRNSLLMNIYAMFLRLGFNNQENLSPNDQITLKKIESYFDMKVAEVWMNIHNELTSKQFRPITPDNQLLTEILKWCKQQLNNLQIKQQEIINSTKATEIIEEKKYYSSIRKIIHNHEYALKNSHDYLTRTSNYAYLKEAHRKQLTAINTSRIGQLNQNKTNLINNQLKKYSLHNNQESIVYHRTDIDKLNITAFCSQTININSTPNELFQHLTKLEKELIQVVKENDQLQTTIDNFNDDHDDDVDADDNGNDYDDEDDDNRNIKE</sequence>
<comment type="caution">
    <text evidence="3">The sequence shown here is derived from an EMBL/GenBank/DDBJ whole genome shotgun (WGS) entry which is preliminary data.</text>
</comment>
<gene>
    <name evidence="3" type="ORF">MN116_008488</name>
</gene>
<feature type="domain" description="Cilia- and flagella-associated protein 69 ARM repeats" evidence="2">
    <location>
        <begin position="528"/>
        <end position="600"/>
    </location>
</feature>
<feature type="domain" description="Cilia- and flagella-associated protein 69 ARM repeats" evidence="2">
    <location>
        <begin position="772"/>
        <end position="823"/>
    </location>
</feature>
<keyword evidence="4" id="KW-1185">Reference proteome</keyword>
<reference evidence="3" key="1">
    <citation type="submission" date="2022-04" db="EMBL/GenBank/DDBJ databases">
        <authorList>
            <person name="Xu L."/>
            <person name="Lv Z."/>
        </authorList>
    </citation>
    <scope>NUCLEOTIDE SEQUENCE</scope>
    <source>
        <strain evidence="3">LV_2022a</strain>
    </source>
</reference>
<dbReference type="GO" id="GO:0097730">
    <property type="term" value="C:non-motile cilium"/>
    <property type="evidence" value="ECO:0007669"/>
    <property type="project" value="TreeGrafter"/>
</dbReference>
<dbReference type="InterPro" id="IPR048732">
    <property type="entry name" value="CFA69"/>
</dbReference>
<evidence type="ECO:0000256" key="1">
    <source>
        <dbReference type="SAM" id="MobiDB-lite"/>
    </source>
</evidence>
<evidence type="ECO:0000259" key="2">
    <source>
        <dbReference type="Pfam" id="PF21049"/>
    </source>
</evidence>
<evidence type="ECO:0000313" key="3">
    <source>
        <dbReference type="EMBL" id="KAK4467823.1"/>
    </source>
</evidence>
<feature type="domain" description="Cilia- and flagella-associated protein 69 ARM repeats" evidence="2">
    <location>
        <begin position="423"/>
        <end position="480"/>
    </location>
</feature>
<dbReference type="Pfam" id="PF21049">
    <property type="entry name" value="CFA69_ARM_rpt"/>
    <property type="match status" value="5"/>
</dbReference>
<feature type="domain" description="Cilia- and flagella-associated protein 69 ARM repeats" evidence="2">
    <location>
        <begin position="268"/>
        <end position="381"/>
    </location>
</feature>
<reference evidence="3" key="2">
    <citation type="journal article" date="2023" name="Infect Dis Poverty">
        <title>Chromosome-scale genome of the human blood fluke Schistosoma mekongi and its implications for public health.</title>
        <authorList>
            <person name="Zhou M."/>
            <person name="Xu L."/>
            <person name="Xu D."/>
            <person name="Chen W."/>
            <person name="Khan J."/>
            <person name="Hu Y."/>
            <person name="Huang H."/>
            <person name="Wei H."/>
            <person name="Zhang Y."/>
            <person name="Chusongsang P."/>
            <person name="Tanasarnprasert K."/>
            <person name="Hu X."/>
            <person name="Limpanont Y."/>
            <person name="Lv Z."/>
        </authorList>
    </citation>
    <scope>NUCLEOTIDE SEQUENCE</scope>
    <source>
        <strain evidence="3">LV_2022a</strain>
    </source>
</reference>
<evidence type="ECO:0000313" key="4">
    <source>
        <dbReference type="Proteomes" id="UP001292079"/>
    </source>
</evidence>
<dbReference type="GO" id="GO:1902093">
    <property type="term" value="P:positive regulation of flagellated sperm motility"/>
    <property type="evidence" value="ECO:0007669"/>
    <property type="project" value="TreeGrafter"/>
</dbReference>
<dbReference type="PANTHER" id="PTHR14716">
    <property type="entry name" value="CILIA- AND FLAGELLA-ASSOCIATED PROTEIN 69"/>
    <property type="match status" value="1"/>
</dbReference>
<feature type="domain" description="Cilia- and flagella-associated protein 69 ARM repeats" evidence="2">
    <location>
        <begin position="10"/>
        <end position="192"/>
    </location>
</feature>
<dbReference type="GO" id="GO:0097225">
    <property type="term" value="C:sperm midpiece"/>
    <property type="evidence" value="ECO:0007669"/>
    <property type="project" value="TreeGrafter"/>
</dbReference>